<dbReference type="EMBL" id="CP089044">
    <property type="protein sequence ID" value="UYF75347.1"/>
    <property type="molecule type" value="Genomic_DNA"/>
</dbReference>
<dbReference type="InterPro" id="IPR050643">
    <property type="entry name" value="Periplasmic_pilus_chap"/>
</dbReference>
<name>A0A3F3L2R0_9GAMM</name>
<dbReference type="GeneID" id="66210701"/>
<dbReference type="SUPFAM" id="SSF49354">
    <property type="entry name" value="PapD-like"/>
    <property type="match status" value="1"/>
</dbReference>
<evidence type="ECO:0000313" key="4">
    <source>
        <dbReference type="Proteomes" id="UP000595320"/>
    </source>
</evidence>
<dbReference type="EMBL" id="CP068176">
    <property type="protein sequence ID" value="QQT87063.1"/>
    <property type="molecule type" value="Genomic_DNA"/>
</dbReference>
<reference evidence="2" key="2">
    <citation type="journal article" date="2022" name="J Glob Antimicrob Resist">
        <title>Comparative analysis of IMP-4- and OXA-58-containing plasmids of three carbapenemase-producing Acinetobacter ursingii strains in the Netherlands.</title>
        <authorList>
            <person name="Hendrickx A.P.A."/>
            <person name="Schade R.P."/>
            <person name="Landman F."/>
            <person name="Bosch T."/>
            <person name="Schouls L.M."/>
            <person name="van Dijk K."/>
        </authorList>
    </citation>
    <scope>NUCLEOTIDE SEQUENCE</scope>
    <source>
        <strain evidence="2">RIVM_C010559</strain>
        <strain evidence="3">RIVM_C010761</strain>
    </source>
</reference>
<sequence>MKRKVLILILGLCGYTHIVWAGLSISPIQLYITDKTKQRSATVTMDSKDMEDTKTFEATAVKWSQNDKGEDVYEPDPNIIINPKNFIIAPNSKQVIRVGFNQPLAGITTNDEKTWRIIFQEVAPPVETDSVTFLFNISVPLFVGKLNPVNINVIPKTINNNLVVNIKNNSPSHVQILKLTLVDASKKEVANLSQMKYLLPNTAQDFNFEKINLHNNQYKLLVLTDKQDQPYEYSLKE</sequence>
<proteinExistence type="predicted"/>
<protein>
    <submittedName>
        <fullName evidence="2">Fimbria/pilus periplasmic chaperone</fullName>
    </submittedName>
    <submittedName>
        <fullName evidence="1">Molecular chaperone</fullName>
    </submittedName>
</protein>
<evidence type="ECO:0000313" key="1">
    <source>
        <dbReference type="EMBL" id="QQT87063.1"/>
    </source>
</evidence>
<dbReference type="InterPro" id="IPR013783">
    <property type="entry name" value="Ig-like_fold"/>
</dbReference>
<dbReference type="RefSeq" id="WP_004986230.1">
    <property type="nucleotide sequence ID" value="NZ_AP018824.1"/>
</dbReference>
<dbReference type="Proteomes" id="UP001164081">
    <property type="component" value="Chromosome"/>
</dbReference>
<organism evidence="2 5">
    <name type="scientific">Acinetobacter ursingii</name>
    <dbReference type="NCBI Taxonomy" id="108980"/>
    <lineage>
        <taxon>Bacteria</taxon>
        <taxon>Pseudomonadati</taxon>
        <taxon>Pseudomonadota</taxon>
        <taxon>Gammaproteobacteria</taxon>
        <taxon>Moraxellales</taxon>
        <taxon>Moraxellaceae</taxon>
        <taxon>Acinetobacter</taxon>
    </lineage>
</organism>
<dbReference type="PANTHER" id="PTHR30251">
    <property type="entry name" value="PILUS ASSEMBLY CHAPERONE"/>
    <property type="match status" value="1"/>
</dbReference>
<dbReference type="GO" id="GO:0030288">
    <property type="term" value="C:outer membrane-bounded periplasmic space"/>
    <property type="evidence" value="ECO:0007669"/>
    <property type="project" value="InterPro"/>
</dbReference>
<dbReference type="PANTHER" id="PTHR30251:SF4">
    <property type="entry name" value="SLR1668 PROTEIN"/>
    <property type="match status" value="1"/>
</dbReference>
<dbReference type="Proteomes" id="UP001164064">
    <property type="component" value="Chromosome"/>
</dbReference>
<dbReference type="Proteomes" id="UP000595320">
    <property type="component" value="Chromosome"/>
</dbReference>
<dbReference type="EMBL" id="CP089051">
    <property type="protein sequence ID" value="UYF71713.1"/>
    <property type="molecule type" value="Genomic_DNA"/>
</dbReference>
<reference evidence="1 4" key="1">
    <citation type="submission" date="2021-01" db="EMBL/GenBank/DDBJ databases">
        <title>FDA dAtabase for Regulatory Grade micrObial Sequences (FDA-ARGOS): Supporting development and validation of Infectious Disease Dx tests.</title>
        <authorList>
            <person name="Sproer C."/>
            <person name="Gronow S."/>
            <person name="Severitt S."/>
            <person name="Schroder I."/>
            <person name="Tallon L."/>
            <person name="Sadzewicz L."/>
            <person name="Zhao X."/>
            <person name="Boylan J."/>
            <person name="Ott S."/>
            <person name="Bowen H."/>
            <person name="Vavikolanu K."/>
            <person name="Mehta A."/>
            <person name="Aluvathingal J."/>
            <person name="Nadendla S."/>
            <person name="Lowell S."/>
            <person name="Myers T."/>
            <person name="Yan Y."/>
            <person name="Sichtig H."/>
        </authorList>
    </citation>
    <scope>NUCLEOTIDE SEQUENCE [LARGE SCALE GENOMIC DNA]</scope>
    <source>
        <strain evidence="1 4">FDAARGOS_1096</strain>
    </source>
</reference>
<evidence type="ECO:0000313" key="2">
    <source>
        <dbReference type="EMBL" id="UYF71713.1"/>
    </source>
</evidence>
<evidence type="ECO:0000313" key="5">
    <source>
        <dbReference type="Proteomes" id="UP001164064"/>
    </source>
</evidence>
<dbReference type="GO" id="GO:0071555">
    <property type="term" value="P:cell wall organization"/>
    <property type="evidence" value="ECO:0007669"/>
    <property type="project" value="InterPro"/>
</dbReference>
<dbReference type="AlphaFoldDB" id="A0A3F3L2R0"/>
<accession>A0A3F3L2R0</accession>
<dbReference type="InterPro" id="IPR008962">
    <property type="entry name" value="PapD-like_sf"/>
</dbReference>
<evidence type="ECO:0000313" key="3">
    <source>
        <dbReference type="EMBL" id="UYF75347.1"/>
    </source>
</evidence>
<dbReference type="Gene3D" id="2.60.40.10">
    <property type="entry name" value="Immunoglobulins"/>
    <property type="match status" value="1"/>
</dbReference>
<gene>
    <name evidence="1" type="ORF">I6I53_04650</name>
    <name evidence="3" type="ORF">LSO58_16480</name>
    <name evidence="2" type="ORF">LSO60_16120</name>
</gene>